<dbReference type="EMBL" id="UGYV01000001">
    <property type="protein sequence ID" value="SUI68756.1"/>
    <property type="molecule type" value="Genomic_DNA"/>
</dbReference>
<name>A0A379ZV42_9GAMM</name>
<gene>
    <name evidence="1" type="ORF">NCTC10736_01096</name>
</gene>
<evidence type="ECO:0000313" key="1">
    <source>
        <dbReference type="EMBL" id="SUI68756.1"/>
    </source>
</evidence>
<protein>
    <submittedName>
        <fullName evidence="1">Uncharacterized protein</fullName>
    </submittedName>
</protein>
<sequence>MEHRVYYFAIKYISLLRLSEKLNDNNETIKSHNYLIFILEVSINKTYKWEDDNRFFIASILMNVSAFQLA</sequence>
<organism evidence="1 2">
    <name type="scientific">Shewanella morhuae</name>
    <dbReference type="NCBI Taxonomy" id="365591"/>
    <lineage>
        <taxon>Bacteria</taxon>
        <taxon>Pseudomonadati</taxon>
        <taxon>Pseudomonadota</taxon>
        <taxon>Gammaproteobacteria</taxon>
        <taxon>Alteromonadales</taxon>
        <taxon>Shewanellaceae</taxon>
        <taxon>Shewanella</taxon>
    </lineage>
</organism>
<accession>A0A379ZV42</accession>
<evidence type="ECO:0000313" key="2">
    <source>
        <dbReference type="Proteomes" id="UP000255061"/>
    </source>
</evidence>
<dbReference type="Proteomes" id="UP000255061">
    <property type="component" value="Unassembled WGS sequence"/>
</dbReference>
<reference evidence="1 2" key="1">
    <citation type="submission" date="2018-06" db="EMBL/GenBank/DDBJ databases">
        <authorList>
            <consortium name="Pathogen Informatics"/>
            <person name="Doyle S."/>
        </authorList>
    </citation>
    <scope>NUCLEOTIDE SEQUENCE [LARGE SCALE GENOMIC DNA]</scope>
    <source>
        <strain evidence="1 2">NCTC10736</strain>
    </source>
</reference>
<dbReference type="AlphaFoldDB" id="A0A379ZV42"/>
<proteinExistence type="predicted"/>